<dbReference type="SUPFAM" id="SSF54106">
    <property type="entry name" value="LysM domain"/>
    <property type="match status" value="1"/>
</dbReference>
<gene>
    <name evidence="3" type="ORF">EV195_106159</name>
</gene>
<evidence type="ECO:0000259" key="2">
    <source>
        <dbReference type="PROSITE" id="PS51782"/>
    </source>
</evidence>
<accession>A0A4R2NS49</accession>
<dbReference type="Pfam" id="PF01551">
    <property type="entry name" value="Peptidase_M23"/>
    <property type="match status" value="1"/>
</dbReference>
<dbReference type="OrthoDB" id="9805070at2"/>
<evidence type="ECO:0000313" key="3">
    <source>
        <dbReference type="EMBL" id="TCP24351.1"/>
    </source>
</evidence>
<dbReference type="PANTHER" id="PTHR21666">
    <property type="entry name" value="PEPTIDASE-RELATED"/>
    <property type="match status" value="1"/>
</dbReference>
<keyword evidence="4" id="KW-1185">Reference proteome</keyword>
<dbReference type="Pfam" id="PF01476">
    <property type="entry name" value="LysM"/>
    <property type="match status" value="1"/>
</dbReference>
<dbReference type="Gene3D" id="2.70.70.10">
    <property type="entry name" value="Glucose Permease (Domain IIA)"/>
    <property type="match status" value="1"/>
</dbReference>
<evidence type="ECO:0000256" key="1">
    <source>
        <dbReference type="ARBA" id="ARBA00022729"/>
    </source>
</evidence>
<dbReference type="PROSITE" id="PS51782">
    <property type="entry name" value="LYSM"/>
    <property type="match status" value="1"/>
</dbReference>
<organism evidence="3 4">
    <name type="scientific">Tenacibaculum skagerrakense</name>
    <dbReference type="NCBI Taxonomy" id="186571"/>
    <lineage>
        <taxon>Bacteria</taxon>
        <taxon>Pseudomonadati</taxon>
        <taxon>Bacteroidota</taxon>
        <taxon>Flavobacteriia</taxon>
        <taxon>Flavobacteriales</taxon>
        <taxon>Flavobacteriaceae</taxon>
        <taxon>Tenacibaculum</taxon>
    </lineage>
</organism>
<comment type="caution">
    <text evidence="3">The sequence shown here is derived from an EMBL/GenBank/DDBJ whole genome shotgun (WGS) entry which is preliminary data.</text>
</comment>
<dbReference type="Proteomes" id="UP000294564">
    <property type="component" value="Unassembled WGS sequence"/>
</dbReference>
<dbReference type="GO" id="GO:0004222">
    <property type="term" value="F:metalloendopeptidase activity"/>
    <property type="evidence" value="ECO:0007669"/>
    <property type="project" value="TreeGrafter"/>
</dbReference>
<dbReference type="InterPro" id="IPR018392">
    <property type="entry name" value="LysM"/>
</dbReference>
<protein>
    <submittedName>
        <fullName evidence="3">LysM domain-containing protein</fullName>
    </submittedName>
</protein>
<reference evidence="3 4" key="1">
    <citation type="submission" date="2019-03" db="EMBL/GenBank/DDBJ databases">
        <title>Genomic Encyclopedia of Type Strains, Phase IV (KMG-IV): sequencing the most valuable type-strain genomes for metagenomic binning, comparative biology and taxonomic classification.</title>
        <authorList>
            <person name="Goeker M."/>
        </authorList>
    </citation>
    <scope>NUCLEOTIDE SEQUENCE [LARGE SCALE GENOMIC DNA]</scope>
    <source>
        <strain evidence="3 4">DSM 14836</strain>
    </source>
</reference>
<dbReference type="SUPFAM" id="SSF51261">
    <property type="entry name" value="Duplicated hybrid motif"/>
    <property type="match status" value="1"/>
</dbReference>
<dbReference type="Gene3D" id="3.10.350.10">
    <property type="entry name" value="LysM domain"/>
    <property type="match status" value="1"/>
</dbReference>
<dbReference type="InterPro" id="IPR036779">
    <property type="entry name" value="LysM_dom_sf"/>
</dbReference>
<keyword evidence="1" id="KW-0732">Signal</keyword>
<dbReference type="InterPro" id="IPR016047">
    <property type="entry name" value="M23ase_b-sheet_dom"/>
</dbReference>
<dbReference type="CDD" id="cd00118">
    <property type="entry name" value="LysM"/>
    <property type="match status" value="1"/>
</dbReference>
<dbReference type="AlphaFoldDB" id="A0A4R2NS49"/>
<feature type="domain" description="LysM" evidence="2">
    <location>
        <begin position="259"/>
        <end position="303"/>
    </location>
</feature>
<dbReference type="PANTHER" id="PTHR21666:SF289">
    <property type="entry name" value="L-ALA--D-GLU ENDOPEPTIDASE"/>
    <property type="match status" value="1"/>
</dbReference>
<dbReference type="EMBL" id="SLXM01000006">
    <property type="protein sequence ID" value="TCP24351.1"/>
    <property type="molecule type" value="Genomic_DNA"/>
</dbReference>
<dbReference type="SMART" id="SM00257">
    <property type="entry name" value="LysM"/>
    <property type="match status" value="1"/>
</dbReference>
<sequence>MKNLRKTILVLLIVSFQLSNLHSQILDKNWLQLPSIIKKHKEDIVKINAIKDSLSIVNFNENWDTIHFNPYKKHKIDFPFEISFLEKTYASPIARSHVVTSRYGWRRGRAHRAIDIDLITGDDVYSILDGKVRYVGYHPGHGKTIVVRHYNGLETVYAHLSEYNTKVNTIVKKGQLIGKGGNTGRSRGSHLHLEVRYKGIDINPEHVFTFKGNTNIRSKNVWITKDWATPYYHISTRQSNLVTLDTFEKATAYKKRKRKIYIVKSGDTLSGIAYKNHVPIRRICKANKIKKTTTLKIGQRLIL</sequence>
<dbReference type="RefSeq" id="WP_132795026.1">
    <property type="nucleotide sequence ID" value="NZ_SLXM01000006.1"/>
</dbReference>
<evidence type="ECO:0000313" key="4">
    <source>
        <dbReference type="Proteomes" id="UP000294564"/>
    </source>
</evidence>
<proteinExistence type="predicted"/>
<dbReference type="CDD" id="cd12797">
    <property type="entry name" value="M23_peptidase"/>
    <property type="match status" value="1"/>
</dbReference>
<name>A0A4R2NS49_9FLAO</name>
<dbReference type="InterPro" id="IPR050570">
    <property type="entry name" value="Cell_wall_metabolism_enzyme"/>
</dbReference>
<dbReference type="InterPro" id="IPR011055">
    <property type="entry name" value="Dup_hybrid_motif"/>
</dbReference>